<evidence type="ECO:0000256" key="5">
    <source>
        <dbReference type="ARBA" id="ARBA00010185"/>
    </source>
</evidence>
<keyword evidence="10 18" id="KW-0808">Transferase</keyword>
<evidence type="ECO:0000256" key="4">
    <source>
        <dbReference type="ARBA" id="ARBA00005189"/>
    </source>
</evidence>
<comment type="caution">
    <text evidence="20">The sequence shown here is derived from an EMBL/GenBank/DDBJ whole genome shotgun (WGS) entry which is preliminary data.</text>
</comment>
<dbReference type="GO" id="GO:0016024">
    <property type="term" value="P:CDP-diacylglycerol biosynthetic process"/>
    <property type="evidence" value="ECO:0007669"/>
    <property type="project" value="UniProtKB-UniPathway"/>
</dbReference>
<feature type="transmembrane region" description="Helical" evidence="19">
    <location>
        <begin position="166"/>
        <end position="187"/>
    </location>
</feature>
<keyword evidence="17" id="KW-1208">Phospholipid metabolism</keyword>
<dbReference type="EC" id="2.7.7.41" evidence="6 18"/>
<dbReference type="UniPathway" id="UPA00557">
    <property type="reaction ID" value="UER00614"/>
</dbReference>
<keyword evidence="12 18" id="KW-0548">Nucleotidyltransferase</keyword>
<sequence>MSVTTSSRWSDLGLRLASAAVIVPVAGVCIWLGGPVYDVLILLAMFGLAWEGETLAGQNLRTWRGALLLLWPVISGIAALKGEWTAALGMAVMAIVFGARFCVPVAVAIVGGLSLLWLRHLPSGAASVMFVIAVVVASDSMAYVAGRIFGGPKLAPSISPGKTRSGALGGLVGASVAGGLVAFFSGYGAVGSAFVWGAVLGVCSQSGDLLESAVKRRLGVKDSGRLIPGHGGLLDRFDGLLAAAPVAALISLAVLGQPFWSATPDALVAGAVAQGFSHGSIPHG</sequence>
<reference evidence="20 21" key="1">
    <citation type="submission" date="2019-07" db="EMBL/GenBank/DDBJ databases">
        <title>Whole genome shotgun sequence of Gluconobacter wancherniae NBRC 103581.</title>
        <authorList>
            <person name="Hosoyama A."/>
            <person name="Uohara A."/>
            <person name="Ohji S."/>
            <person name="Ichikawa N."/>
        </authorList>
    </citation>
    <scope>NUCLEOTIDE SEQUENCE [LARGE SCALE GENOMIC DNA]</scope>
    <source>
        <strain evidence="20 21">NBRC 103581</strain>
    </source>
</reference>
<keyword evidence="13 19" id="KW-1133">Transmembrane helix</keyword>
<keyword evidence="15 19" id="KW-0472">Membrane</keyword>
<comment type="catalytic activity">
    <reaction evidence="1 18">
        <text>a 1,2-diacyl-sn-glycero-3-phosphate + CTP + H(+) = a CDP-1,2-diacyl-sn-glycerol + diphosphate</text>
        <dbReference type="Rhea" id="RHEA:16229"/>
        <dbReference type="ChEBI" id="CHEBI:15378"/>
        <dbReference type="ChEBI" id="CHEBI:33019"/>
        <dbReference type="ChEBI" id="CHEBI:37563"/>
        <dbReference type="ChEBI" id="CHEBI:58332"/>
        <dbReference type="ChEBI" id="CHEBI:58608"/>
        <dbReference type="EC" id="2.7.7.41"/>
    </reaction>
</comment>
<evidence type="ECO:0000256" key="16">
    <source>
        <dbReference type="ARBA" id="ARBA00023209"/>
    </source>
</evidence>
<dbReference type="PANTHER" id="PTHR46382">
    <property type="entry name" value="PHOSPHATIDATE CYTIDYLYLTRANSFERASE"/>
    <property type="match status" value="1"/>
</dbReference>
<gene>
    <name evidence="20" type="ORF">GWA01_04660</name>
</gene>
<evidence type="ECO:0000256" key="1">
    <source>
        <dbReference type="ARBA" id="ARBA00001698"/>
    </source>
</evidence>
<name>A0A511AX26_9PROT</name>
<dbReference type="InterPro" id="IPR000374">
    <property type="entry name" value="PC_trans"/>
</dbReference>
<dbReference type="PANTHER" id="PTHR46382:SF1">
    <property type="entry name" value="PHOSPHATIDATE CYTIDYLYLTRANSFERASE"/>
    <property type="match status" value="1"/>
</dbReference>
<keyword evidence="9" id="KW-0444">Lipid biosynthesis</keyword>
<evidence type="ECO:0000313" key="21">
    <source>
        <dbReference type="Proteomes" id="UP000321230"/>
    </source>
</evidence>
<keyword evidence="8" id="KW-1003">Cell membrane</keyword>
<evidence type="ECO:0000256" key="15">
    <source>
        <dbReference type="ARBA" id="ARBA00023136"/>
    </source>
</evidence>
<evidence type="ECO:0000256" key="9">
    <source>
        <dbReference type="ARBA" id="ARBA00022516"/>
    </source>
</evidence>
<dbReference type="Pfam" id="PF01148">
    <property type="entry name" value="CTP_transf_1"/>
    <property type="match status" value="1"/>
</dbReference>
<keyword evidence="11 18" id="KW-0812">Transmembrane</keyword>
<evidence type="ECO:0000256" key="18">
    <source>
        <dbReference type="RuleBase" id="RU003938"/>
    </source>
</evidence>
<dbReference type="GO" id="GO:0005886">
    <property type="term" value="C:plasma membrane"/>
    <property type="evidence" value="ECO:0007669"/>
    <property type="project" value="UniProtKB-SubCell"/>
</dbReference>
<comment type="similarity">
    <text evidence="5 18">Belongs to the CDS family.</text>
</comment>
<keyword evidence="14" id="KW-0443">Lipid metabolism</keyword>
<evidence type="ECO:0000256" key="11">
    <source>
        <dbReference type="ARBA" id="ARBA00022692"/>
    </source>
</evidence>
<evidence type="ECO:0000256" key="8">
    <source>
        <dbReference type="ARBA" id="ARBA00022475"/>
    </source>
</evidence>
<feature type="transmembrane region" description="Helical" evidence="19">
    <location>
        <begin position="124"/>
        <end position="145"/>
    </location>
</feature>
<evidence type="ECO:0000256" key="2">
    <source>
        <dbReference type="ARBA" id="ARBA00004651"/>
    </source>
</evidence>
<evidence type="ECO:0000256" key="12">
    <source>
        <dbReference type="ARBA" id="ARBA00022695"/>
    </source>
</evidence>
<feature type="transmembrane region" description="Helical" evidence="19">
    <location>
        <begin position="21"/>
        <end position="50"/>
    </location>
</feature>
<feature type="transmembrane region" description="Helical" evidence="19">
    <location>
        <begin position="92"/>
        <end position="118"/>
    </location>
</feature>
<evidence type="ECO:0000256" key="19">
    <source>
        <dbReference type="SAM" id="Phobius"/>
    </source>
</evidence>
<evidence type="ECO:0000256" key="6">
    <source>
        <dbReference type="ARBA" id="ARBA00012487"/>
    </source>
</evidence>
<accession>A0A511AX26</accession>
<keyword evidence="21" id="KW-1185">Reference proteome</keyword>
<dbReference type="AlphaFoldDB" id="A0A511AX26"/>
<keyword evidence="16" id="KW-0594">Phospholipid biosynthesis</keyword>
<evidence type="ECO:0000256" key="13">
    <source>
        <dbReference type="ARBA" id="ARBA00022989"/>
    </source>
</evidence>
<proteinExistence type="inferred from homology"/>
<dbReference type="OrthoDB" id="9799199at2"/>
<evidence type="ECO:0000256" key="3">
    <source>
        <dbReference type="ARBA" id="ARBA00005119"/>
    </source>
</evidence>
<dbReference type="Proteomes" id="UP000321230">
    <property type="component" value="Unassembled WGS sequence"/>
</dbReference>
<comment type="pathway">
    <text evidence="3 18">Phospholipid metabolism; CDP-diacylglycerol biosynthesis; CDP-diacylglycerol from sn-glycerol 3-phosphate: step 3/3.</text>
</comment>
<feature type="transmembrane region" description="Helical" evidence="19">
    <location>
        <begin position="240"/>
        <end position="260"/>
    </location>
</feature>
<protein>
    <recommendedName>
        <fullName evidence="7 18">Phosphatidate cytidylyltransferase</fullName>
        <ecNumber evidence="6 18">2.7.7.41</ecNumber>
    </recommendedName>
</protein>
<dbReference type="PROSITE" id="PS01315">
    <property type="entry name" value="CDS"/>
    <property type="match status" value="1"/>
</dbReference>
<comment type="pathway">
    <text evidence="4">Lipid metabolism.</text>
</comment>
<dbReference type="GO" id="GO:0004605">
    <property type="term" value="F:phosphatidate cytidylyltransferase activity"/>
    <property type="evidence" value="ECO:0007669"/>
    <property type="project" value="UniProtKB-EC"/>
</dbReference>
<dbReference type="EMBL" id="BJUZ01000001">
    <property type="protein sequence ID" value="GEK92696.1"/>
    <property type="molecule type" value="Genomic_DNA"/>
</dbReference>
<feature type="transmembrane region" description="Helical" evidence="19">
    <location>
        <begin position="62"/>
        <end position="80"/>
    </location>
</feature>
<evidence type="ECO:0000256" key="14">
    <source>
        <dbReference type="ARBA" id="ARBA00023098"/>
    </source>
</evidence>
<evidence type="ECO:0000313" key="20">
    <source>
        <dbReference type="EMBL" id="GEK92696.1"/>
    </source>
</evidence>
<evidence type="ECO:0000256" key="7">
    <source>
        <dbReference type="ARBA" id="ARBA00019373"/>
    </source>
</evidence>
<organism evidence="20 21">
    <name type="scientific">Gluconobacter wancherniae NBRC 103581</name>
    <dbReference type="NCBI Taxonomy" id="656744"/>
    <lineage>
        <taxon>Bacteria</taxon>
        <taxon>Pseudomonadati</taxon>
        <taxon>Pseudomonadota</taxon>
        <taxon>Alphaproteobacteria</taxon>
        <taxon>Acetobacterales</taxon>
        <taxon>Acetobacteraceae</taxon>
        <taxon>Gluconobacter</taxon>
    </lineage>
</organism>
<dbReference type="RefSeq" id="WP_146793617.1">
    <property type="nucleotide sequence ID" value="NZ_BARC01000005.1"/>
</dbReference>
<evidence type="ECO:0000256" key="17">
    <source>
        <dbReference type="ARBA" id="ARBA00023264"/>
    </source>
</evidence>
<comment type="subcellular location">
    <subcellularLocation>
        <location evidence="2">Cell membrane</location>
        <topology evidence="2">Multi-pass membrane protein</topology>
    </subcellularLocation>
</comment>
<evidence type="ECO:0000256" key="10">
    <source>
        <dbReference type="ARBA" id="ARBA00022679"/>
    </source>
</evidence>